<accession>A0A809RXF3</accession>
<dbReference type="EMBL" id="AP021858">
    <property type="protein sequence ID" value="BBO24592.1"/>
    <property type="molecule type" value="Genomic_DNA"/>
</dbReference>
<dbReference type="PANTHER" id="PTHR34298:SF2">
    <property type="entry name" value="SEGREGATION AND CONDENSATION PROTEIN B"/>
    <property type="match status" value="1"/>
</dbReference>
<keyword evidence="1" id="KW-0963">Cytoplasm</keyword>
<dbReference type="NCBIfam" id="TIGR00281">
    <property type="entry name" value="SMC-Scp complex subunit ScpB"/>
    <property type="match status" value="1"/>
</dbReference>
<evidence type="ECO:0000313" key="6">
    <source>
        <dbReference type="Proteomes" id="UP000662873"/>
    </source>
</evidence>
<dbReference type="Gene3D" id="1.10.10.10">
    <property type="entry name" value="Winged helix-like DNA-binding domain superfamily/Winged helix DNA-binding domain"/>
    <property type="match status" value="2"/>
</dbReference>
<dbReference type="GO" id="GO:0051301">
    <property type="term" value="P:cell division"/>
    <property type="evidence" value="ECO:0007669"/>
    <property type="project" value="UniProtKB-KW"/>
</dbReference>
<gene>
    <name evidence="5" type="ORF">NPRO_21870</name>
</gene>
<proteinExistence type="predicted"/>
<protein>
    <submittedName>
        <fullName evidence="5">SMC-Scp complex subunit ScpB</fullName>
    </submittedName>
</protein>
<dbReference type="InterPro" id="IPR036390">
    <property type="entry name" value="WH_DNA-bd_sf"/>
</dbReference>
<keyword evidence="3" id="KW-0159">Chromosome partition</keyword>
<reference evidence="5" key="1">
    <citation type="journal article" name="DNA Res.">
        <title>The physiological potential of anammox bacteria as revealed by their core genome structure.</title>
        <authorList>
            <person name="Okubo T."/>
            <person name="Toyoda A."/>
            <person name="Fukuhara K."/>
            <person name="Uchiyama I."/>
            <person name="Harigaya Y."/>
            <person name="Kuroiwa M."/>
            <person name="Suzuki T."/>
            <person name="Murakami Y."/>
            <person name="Suwa Y."/>
            <person name="Takami H."/>
        </authorList>
    </citation>
    <scope>NUCLEOTIDE SEQUENCE</scope>
    <source>
        <strain evidence="5">317325-2</strain>
    </source>
</reference>
<dbReference type="PANTHER" id="PTHR34298">
    <property type="entry name" value="SEGREGATION AND CONDENSATION PROTEIN B"/>
    <property type="match status" value="1"/>
</dbReference>
<evidence type="ECO:0000256" key="2">
    <source>
        <dbReference type="ARBA" id="ARBA00022618"/>
    </source>
</evidence>
<dbReference type="SUPFAM" id="SSF46785">
    <property type="entry name" value="Winged helix' DNA-binding domain"/>
    <property type="match status" value="2"/>
</dbReference>
<evidence type="ECO:0000313" key="5">
    <source>
        <dbReference type="EMBL" id="BBO24592.1"/>
    </source>
</evidence>
<keyword evidence="4" id="KW-0131">Cell cycle</keyword>
<dbReference type="GO" id="GO:0051304">
    <property type="term" value="P:chromosome separation"/>
    <property type="evidence" value="ECO:0007669"/>
    <property type="project" value="InterPro"/>
</dbReference>
<sequence length="188" mass="20869">MNIVDSVHALLFVASEPVDLRQLAQSLGASEGQVELALDVLQRNLNREGPIELVRIAGGYQLCTRREFTDLIANFLRPQRNRLSRSLLEVLAIVAYRQPITVGEIDRIRGVQSDYSVRSLVDRRLIHEVGRKPAPGRPVLYGTTAAFLHQFHLDSLEELPPVERGGSLLDVVLGEGAEARLPMDDLVS</sequence>
<dbReference type="InterPro" id="IPR036388">
    <property type="entry name" value="WH-like_DNA-bd_sf"/>
</dbReference>
<evidence type="ECO:0000256" key="1">
    <source>
        <dbReference type="ARBA" id="ARBA00022490"/>
    </source>
</evidence>
<dbReference type="AlphaFoldDB" id="A0A809RXF3"/>
<keyword evidence="2" id="KW-0132">Cell division</keyword>
<dbReference type="Pfam" id="PF04079">
    <property type="entry name" value="SMC_ScpB"/>
    <property type="match status" value="1"/>
</dbReference>
<dbReference type="PIRSF" id="PIRSF019345">
    <property type="entry name" value="ScpB"/>
    <property type="match status" value="1"/>
</dbReference>
<dbReference type="InterPro" id="IPR005234">
    <property type="entry name" value="ScpB_csome_segregation"/>
</dbReference>
<evidence type="ECO:0000256" key="3">
    <source>
        <dbReference type="ARBA" id="ARBA00022829"/>
    </source>
</evidence>
<dbReference type="KEGG" id="npy:NPRO_21870"/>
<organism evidence="5 6">
    <name type="scientific">Candidatus Nitrosymbiomonas proteolyticus</name>
    <dbReference type="NCBI Taxonomy" id="2608984"/>
    <lineage>
        <taxon>Bacteria</taxon>
        <taxon>Bacillati</taxon>
        <taxon>Armatimonadota</taxon>
        <taxon>Armatimonadota incertae sedis</taxon>
        <taxon>Candidatus Nitrosymbiomonas</taxon>
    </lineage>
</organism>
<name>A0A809RXF3_9BACT</name>
<evidence type="ECO:0000256" key="4">
    <source>
        <dbReference type="ARBA" id="ARBA00023306"/>
    </source>
</evidence>
<dbReference type="Proteomes" id="UP000662873">
    <property type="component" value="Chromosome"/>
</dbReference>